<feature type="region of interest" description="Disordered" evidence="3">
    <location>
        <begin position="258"/>
        <end position="294"/>
    </location>
</feature>
<feature type="coiled-coil region" evidence="2">
    <location>
        <begin position="941"/>
        <end position="975"/>
    </location>
</feature>
<accession>A0A811UIY1</accession>
<keyword evidence="4" id="KW-1133">Transmembrane helix</keyword>
<keyword evidence="6" id="KW-1185">Reference proteome</keyword>
<feature type="coiled-coil region" evidence="2">
    <location>
        <begin position="1000"/>
        <end position="1109"/>
    </location>
</feature>
<proteinExistence type="predicted"/>
<dbReference type="PANTHER" id="PTHR23158">
    <property type="entry name" value="MELANOMA INHIBITORY ACTIVITY-RELATED"/>
    <property type="match status" value="1"/>
</dbReference>
<gene>
    <name evidence="5" type="ORF">CCAP1982_LOCUS7691</name>
</gene>
<feature type="compositionally biased region" description="Acidic residues" evidence="3">
    <location>
        <begin position="266"/>
        <end position="293"/>
    </location>
</feature>
<protein>
    <submittedName>
        <fullName evidence="5">(Mediterranean fruit fly) hypothetical protein</fullName>
    </submittedName>
</protein>
<feature type="compositionally biased region" description="Acidic residues" evidence="3">
    <location>
        <begin position="1428"/>
        <end position="1449"/>
    </location>
</feature>
<feature type="region of interest" description="Disordered" evidence="3">
    <location>
        <begin position="535"/>
        <end position="618"/>
    </location>
</feature>
<feature type="coiled-coil region" evidence="2">
    <location>
        <begin position="1243"/>
        <end position="1309"/>
    </location>
</feature>
<evidence type="ECO:0000313" key="6">
    <source>
        <dbReference type="Proteomes" id="UP000606786"/>
    </source>
</evidence>
<evidence type="ECO:0000256" key="1">
    <source>
        <dbReference type="ARBA" id="ARBA00023054"/>
    </source>
</evidence>
<dbReference type="InterPro" id="IPR036028">
    <property type="entry name" value="SH3-like_dom_sf"/>
</dbReference>
<feature type="region of interest" description="Disordered" evidence="3">
    <location>
        <begin position="1560"/>
        <end position="1589"/>
    </location>
</feature>
<evidence type="ECO:0000256" key="2">
    <source>
        <dbReference type="SAM" id="Coils"/>
    </source>
</evidence>
<evidence type="ECO:0000313" key="5">
    <source>
        <dbReference type="EMBL" id="CAD6999152.1"/>
    </source>
</evidence>
<name>A0A811UIY1_CERCA</name>
<feature type="compositionally biased region" description="Polar residues" evidence="3">
    <location>
        <begin position="539"/>
        <end position="551"/>
    </location>
</feature>
<feature type="compositionally biased region" description="Polar residues" evidence="3">
    <location>
        <begin position="1564"/>
        <end position="1578"/>
    </location>
</feature>
<sequence length="1589" mass="176829">MFGKEKCITLKSALVFLVVCSIVFPSYWVADGLSDYRLCADPKCQSIISLATGKISYTGGEEGMVSFKINSKIRVKSKSAGKDKRLWGIEVNGREGYAPKDFIQEYKVMVRDSDLSYEVPVPLPSSKAKAPPENPEITLKPSENICASTNEIESTTTTPLEQPLDEESILQKTSSDIHKSEDLIPTPKKIEVIDGTVIPVLENVSKLSSEKDVTINNGVPENVAENKKDIIANKDEAMSKENAIEAESNVKEVSENITLNSQSLLADDDDDDEDDDEDENDDDEFDDEGESVEEVDKLQNKINEDKKDSILPEINIPNSEYLANTINETINKFEDPTVPRDELHKNESTVSLIDKNESVEENFLKDSVEESATTPTAFLQNQTEGSVFEKDVEKVDDLRENEVSNLENKISAEDLQNKVQASLVQAIVENSTTIEDASVEVATEPSVTESGYQHYVHARDIEFDTTTIPTVILPNTQSPESQVSGSSEGPVISITNIDMATTNKEVPNESSETVPVPISSADVFLQENEPLHTIPEDITAQSLLPSKSSEISNEESVDENASNAERNVPTLPILQIPTQTQSQTIQGEPTAQEQIHTPEQQHTYQKQHQDPLSESHTQQNEIINETEMNTKETQNVNLESEILAQTPYFPESTLQNDINQDKTFEAPTLSTVHESTESNNGDILNSAESIETIPNNVEDIQNNDLNVDSHAPVDPDSITNLSVEEISHTMSTPSIVENSPSTSAPKNIIEEEFKEKDQGLFATILGTVNNFLSNGKKEDVSVTEDEELQRILFPDRIANNKKAKENDPEYCEKLSPNDCPSRVIENLNNAASTSSIAGCQLDINNMSMDMLLTVAGNKMFEMSELLACLATVAVTCLFFLFVYYCFCNSSREGELLAKLNALERSLLATHKENAILKEDLMGTRNKLSSIEDNSFGSNDMVIALKKELEEELLEKRQLQEQVGNLEKELENAAEAGLELNKIVSELLSNQTGDESIISSVEELQKQLNEQQKTILDINANLAEKSRENSELQLMIAEQDARLNGEITSLQQDNDELEVEKSNLQTQLEEVKREFEVDISKALEGKNFEIKRLQSELVELSTKLEADHTKYQTSLAKVEALEECLRTVRRDPNGNINQVIDVANVRAELIDVQKRYASLKERLDTETDGKKLIEEQLKLARSENEKLKHDFHQSEKDKLEAQTRLEVLSNYFKEKETQLQKELSLKEAMWLKQQGETTSTVDRVTTMQEEIQALKSQNDALRAEIEAQLAAHKAQTGTLENRAHETWLAARQSERRYEEARAEATALRRKLTSLAGVGGGTSGEANFEKLVSTELNNAPSPIHMESPGSPLMGRLPPPPFLPPPFMGPPPPFMGMPPPFVPPGEMRPPPLGRLMSPPPGAGSGGSGGSAHLPPPPQRTGRYSPNRTDYDDYDDDDDEDDYVDEDDEDEEEERMRRRRHRRGSDINGSWHRDDSYSPQPRAYRSQSPTDSRYNYNAERDLISTYDTETDFEPSPRKHEQRGARAPRAGSYRGYSPQPTASSPLNVSANSNAGKMYSATAYSKDHLSSGSEKSYNSPTSQRHGGKKGGKSAV</sequence>
<keyword evidence="4" id="KW-0472">Membrane</keyword>
<organism evidence="5 6">
    <name type="scientific">Ceratitis capitata</name>
    <name type="common">Mediterranean fruit fly</name>
    <name type="synonym">Tephritis capitata</name>
    <dbReference type="NCBI Taxonomy" id="7213"/>
    <lineage>
        <taxon>Eukaryota</taxon>
        <taxon>Metazoa</taxon>
        <taxon>Ecdysozoa</taxon>
        <taxon>Arthropoda</taxon>
        <taxon>Hexapoda</taxon>
        <taxon>Insecta</taxon>
        <taxon>Pterygota</taxon>
        <taxon>Neoptera</taxon>
        <taxon>Endopterygota</taxon>
        <taxon>Diptera</taxon>
        <taxon>Brachycera</taxon>
        <taxon>Muscomorpha</taxon>
        <taxon>Tephritoidea</taxon>
        <taxon>Tephritidae</taxon>
        <taxon>Ceratitis</taxon>
        <taxon>Ceratitis</taxon>
    </lineage>
</organism>
<dbReference type="GO" id="GO:0005789">
    <property type="term" value="C:endoplasmic reticulum membrane"/>
    <property type="evidence" value="ECO:0007669"/>
    <property type="project" value="TreeGrafter"/>
</dbReference>
<feature type="compositionally biased region" description="Basic and acidic residues" evidence="3">
    <location>
        <begin position="1510"/>
        <end position="1519"/>
    </location>
</feature>
<keyword evidence="1 2" id="KW-0175">Coiled coil</keyword>
<reference evidence="5" key="1">
    <citation type="submission" date="2020-11" db="EMBL/GenBank/DDBJ databases">
        <authorList>
            <person name="Whitehead M."/>
        </authorList>
    </citation>
    <scope>NUCLEOTIDE SEQUENCE</scope>
    <source>
        <strain evidence="5">EGII</strain>
    </source>
</reference>
<dbReference type="OrthoDB" id="6627676at2759"/>
<keyword evidence="4" id="KW-0812">Transmembrane</keyword>
<comment type="caution">
    <text evidence="5">The sequence shown here is derived from an EMBL/GenBank/DDBJ whole genome shotgun (WGS) entry which is preliminary data.</text>
</comment>
<dbReference type="GO" id="GO:0009306">
    <property type="term" value="P:protein secretion"/>
    <property type="evidence" value="ECO:0007669"/>
    <property type="project" value="TreeGrafter"/>
</dbReference>
<dbReference type="Proteomes" id="UP000606786">
    <property type="component" value="Unassembled WGS sequence"/>
</dbReference>
<dbReference type="Gene3D" id="2.30.30.40">
    <property type="entry name" value="SH3 Domains"/>
    <property type="match status" value="1"/>
</dbReference>
<feature type="compositionally biased region" description="Polar residues" evidence="3">
    <location>
        <begin position="1481"/>
        <end position="1491"/>
    </location>
</feature>
<dbReference type="InterPro" id="IPR051500">
    <property type="entry name" value="cTAGE_MIA/OTOR"/>
</dbReference>
<feature type="transmembrane region" description="Helical" evidence="4">
    <location>
        <begin position="12"/>
        <end position="30"/>
    </location>
</feature>
<feature type="compositionally biased region" description="Pro residues" evidence="3">
    <location>
        <begin position="1376"/>
        <end position="1398"/>
    </location>
</feature>
<evidence type="ECO:0000256" key="3">
    <source>
        <dbReference type="SAM" id="MobiDB-lite"/>
    </source>
</evidence>
<dbReference type="EMBL" id="CAJHJT010000012">
    <property type="protein sequence ID" value="CAD6999152.1"/>
    <property type="molecule type" value="Genomic_DNA"/>
</dbReference>
<feature type="compositionally biased region" description="Polar residues" evidence="3">
    <location>
        <begin position="1533"/>
        <end position="1547"/>
    </location>
</feature>
<feature type="compositionally biased region" description="Low complexity" evidence="3">
    <location>
        <begin position="573"/>
        <end position="586"/>
    </location>
</feature>
<feature type="compositionally biased region" description="Basic residues" evidence="3">
    <location>
        <begin position="1579"/>
        <end position="1589"/>
    </location>
</feature>
<dbReference type="GO" id="GO:0035459">
    <property type="term" value="P:vesicle cargo loading"/>
    <property type="evidence" value="ECO:0007669"/>
    <property type="project" value="TreeGrafter"/>
</dbReference>
<dbReference type="SUPFAM" id="SSF50044">
    <property type="entry name" value="SH3-domain"/>
    <property type="match status" value="1"/>
</dbReference>
<feature type="region of interest" description="Disordered" evidence="3">
    <location>
        <begin position="1376"/>
        <end position="1547"/>
    </location>
</feature>
<feature type="coiled-coil region" evidence="2">
    <location>
        <begin position="1141"/>
        <end position="1201"/>
    </location>
</feature>
<dbReference type="PANTHER" id="PTHR23158:SF33">
    <property type="entry name" value="TRANSPORT AND GOLGI ORGANIZATION PROTEIN 1"/>
    <property type="match status" value="1"/>
</dbReference>
<feature type="compositionally biased region" description="Polar residues" evidence="3">
    <location>
        <begin position="587"/>
        <end position="606"/>
    </location>
</feature>
<dbReference type="GO" id="GO:0070971">
    <property type="term" value="C:endoplasmic reticulum exit site"/>
    <property type="evidence" value="ECO:0007669"/>
    <property type="project" value="TreeGrafter"/>
</dbReference>
<evidence type="ECO:0000256" key="4">
    <source>
        <dbReference type="SAM" id="Phobius"/>
    </source>
</evidence>
<dbReference type="GO" id="GO:0006888">
    <property type="term" value="P:endoplasmic reticulum to Golgi vesicle-mediated transport"/>
    <property type="evidence" value="ECO:0007669"/>
    <property type="project" value="TreeGrafter"/>
</dbReference>